<dbReference type="KEGG" id="fhl:OE105_04750"/>
<dbReference type="GO" id="GO:0046872">
    <property type="term" value="F:metal ion binding"/>
    <property type="evidence" value="ECO:0007669"/>
    <property type="project" value="UniProtKB-KW"/>
</dbReference>
<dbReference type="RefSeq" id="WP_275421591.1">
    <property type="nucleotide sequence ID" value="NZ_CP106877.1"/>
</dbReference>
<organism evidence="4 5">
    <name type="scientific">Fervidibacillus halotolerans</name>
    <dbReference type="NCBI Taxonomy" id="2980027"/>
    <lineage>
        <taxon>Bacteria</taxon>
        <taxon>Bacillati</taxon>
        <taxon>Bacillota</taxon>
        <taxon>Bacilli</taxon>
        <taxon>Bacillales</taxon>
        <taxon>Bacillaceae</taxon>
        <taxon>Fervidibacillus</taxon>
    </lineage>
</organism>
<evidence type="ECO:0000313" key="4">
    <source>
        <dbReference type="EMBL" id="WAA13424.1"/>
    </source>
</evidence>
<feature type="domain" description="Fumarylacetoacetase-like C-terminal" evidence="3">
    <location>
        <begin position="48"/>
        <end position="251"/>
    </location>
</feature>
<evidence type="ECO:0000256" key="1">
    <source>
        <dbReference type="ARBA" id="ARBA00010211"/>
    </source>
</evidence>
<dbReference type="AlphaFoldDB" id="A0A9E8RZR6"/>
<dbReference type="GO" id="GO:0044281">
    <property type="term" value="P:small molecule metabolic process"/>
    <property type="evidence" value="ECO:0007669"/>
    <property type="project" value="UniProtKB-ARBA"/>
</dbReference>
<reference evidence="4" key="1">
    <citation type="submission" date="2022-09" db="EMBL/GenBank/DDBJ databases">
        <title>Complete Genomes of Fervidibacillus albus and Fervidibacillus halotolerans isolated from tidal flat sediments.</title>
        <authorList>
            <person name="Kwon K.K."/>
            <person name="Yang S.-H."/>
            <person name="Park M.J."/>
            <person name="Oh H.-M."/>
        </authorList>
    </citation>
    <scope>NUCLEOTIDE SEQUENCE</scope>
    <source>
        <strain evidence="4">MEBiC13594</strain>
    </source>
</reference>
<dbReference type="InterPro" id="IPR011234">
    <property type="entry name" value="Fumarylacetoacetase-like_C"/>
</dbReference>
<dbReference type="InterPro" id="IPR051121">
    <property type="entry name" value="FAH"/>
</dbReference>
<evidence type="ECO:0000256" key="2">
    <source>
        <dbReference type="ARBA" id="ARBA00022723"/>
    </source>
</evidence>
<dbReference type="InterPro" id="IPR036663">
    <property type="entry name" value="Fumarylacetoacetase_C_sf"/>
</dbReference>
<protein>
    <submittedName>
        <fullName evidence="4">Fumarylacetoacetate hydrolase family protein</fullName>
    </submittedName>
</protein>
<dbReference type="SUPFAM" id="SSF56529">
    <property type="entry name" value="FAH"/>
    <property type="match status" value="1"/>
</dbReference>
<dbReference type="GO" id="GO:0016787">
    <property type="term" value="F:hydrolase activity"/>
    <property type="evidence" value="ECO:0007669"/>
    <property type="project" value="UniProtKB-KW"/>
</dbReference>
<dbReference type="Proteomes" id="UP001164726">
    <property type="component" value="Chromosome"/>
</dbReference>
<gene>
    <name evidence="4" type="ORF">OE105_04750</name>
</gene>
<keyword evidence="4" id="KW-0378">Hydrolase</keyword>
<name>A0A9E8RZR6_9BACI</name>
<evidence type="ECO:0000313" key="5">
    <source>
        <dbReference type="Proteomes" id="UP001164726"/>
    </source>
</evidence>
<comment type="similarity">
    <text evidence="1">Belongs to the FAH family.</text>
</comment>
<sequence>MKRIWFKRKGMDRMESALLDWKRGIIRTVQGPIPIQSVSFDVPITGTVYNILFNYKGVYESFEPSMYKPPYIHPPKSPVLYMKPGNTLIAHKSSIPVPRHYSSVMVGPSLGFVIGKRAKRVKKEEARSYIQGLIIANDVQIPHKNFYRPAIKEIARDGFCPIGPWIVDIGAFDRLDRLQIRVLINGDLKLENHTGNMVQTFDVLLERITDFMTLEEGDVLLTGIPENAPLAKRKDVVTVEIEGIGRLENELMDESLWKGEKG</sequence>
<dbReference type="Pfam" id="PF01557">
    <property type="entry name" value="FAA_hydrolase"/>
    <property type="match status" value="1"/>
</dbReference>
<keyword evidence="5" id="KW-1185">Reference proteome</keyword>
<dbReference type="Gene3D" id="3.90.850.10">
    <property type="entry name" value="Fumarylacetoacetase-like, C-terminal domain"/>
    <property type="match status" value="1"/>
</dbReference>
<dbReference type="EMBL" id="CP106877">
    <property type="protein sequence ID" value="WAA13424.1"/>
    <property type="molecule type" value="Genomic_DNA"/>
</dbReference>
<evidence type="ECO:0000259" key="3">
    <source>
        <dbReference type="Pfam" id="PF01557"/>
    </source>
</evidence>
<dbReference type="PANTHER" id="PTHR42796">
    <property type="entry name" value="FUMARYLACETOACETATE HYDROLASE DOMAIN-CONTAINING PROTEIN 2A-RELATED"/>
    <property type="match status" value="1"/>
</dbReference>
<keyword evidence="2" id="KW-0479">Metal-binding</keyword>
<dbReference type="PANTHER" id="PTHR42796:SF4">
    <property type="entry name" value="FUMARYLACETOACETATE HYDROLASE DOMAIN-CONTAINING PROTEIN 2A"/>
    <property type="match status" value="1"/>
</dbReference>
<proteinExistence type="inferred from homology"/>
<accession>A0A9E8RZR6</accession>